<accession>A0A016ULG7</accession>
<sequence length="70" mass="8284">MTVAFRGLKKHAARPHRSSDNPFQDNTLWGVLDKNPDSTLRRQFHRERRGRVACFSMPWKGHCNRRPLQL</sequence>
<dbReference type="EMBL" id="JARK01001372">
    <property type="protein sequence ID" value="EYC15687.1"/>
    <property type="molecule type" value="Genomic_DNA"/>
</dbReference>
<evidence type="ECO:0000256" key="1">
    <source>
        <dbReference type="SAM" id="MobiDB-lite"/>
    </source>
</evidence>
<dbReference type="Proteomes" id="UP000024635">
    <property type="component" value="Unassembled WGS sequence"/>
</dbReference>
<evidence type="ECO:0000313" key="2">
    <source>
        <dbReference type="EMBL" id="EYC15687.1"/>
    </source>
</evidence>
<feature type="region of interest" description="Disordered" evidence="1">
    <location>
        <begin position="1"/>
        <end position="25"/>
    </location>
</feature>
<comment type="caution">
    <text evidence="2">The sequence shown here is derived from an EMBL/GenBank/DDBJ whole genome shotgun (WGS) entry which is preliminary data.</text>
</comment>
<name>A0A016ULG7_9BILA</name>
<organism evidence="2 3">
    <name type="scientific">Ancylostoma ceylanicum</name>
    <dbReference type="NCBI Taxonomy" id="53326"/>
    <lineage>
        <taxon>Eukaryota</taxon>
        <taxon>Metazoa</taxon>
        <taxon>Ecdysozoa</taxon>
        <taxon>Nematoda</taxon>
        <taxon>Chromadorea</taxon>
        <taxon>Rhabditida</taxon>
        <taxon>Rhabditina</taxon>
        <taxon>Rhabditomorpha</taxon>
        <taxon>Strongyloidea</taxon>
        <taxon>Ancylostomatidae</taxon>
        <taxon>Ancylostomatinae</taxon>
        <taxon>Ancylostoma</taxon>
    </lineage>
</organism>
<proteinExistence type="predicted"/>
<gene>
    <name evidence="2" type="primary">Acey_s0036.g3297</name>
    <name evidence="2" type="ORF">Y032_0036g3297</name>
</gene>
<reference evidence="3" key="1">
    <citation type="journal article" date="2015" name="Nat. Genet.">
        <title>The genome and transcriptome of the zoonotic hookworm Ancylostoma ceylanicum identify infection-specific gene families.</title>
        <authorList>
            <person name="Schwarz E.M."/>
            <person name="Hu Y."/>
            <person name="Antoshechkin I."/>
            <person name="Miller M.M."/>
            <person name="Sternberg P.W."/>
            <person name="Aroian R.V."/>
        </authorList>
    </citation>
    <scope>NUCLEOTIDE SEQUENCE</scope>
    <source>
        <strain evidence="3">HY135</strain>
    </source>
</reference>
<evidence type="ECO:0000313" key="3">
    <source>
        <dbReference type="Proteomes" id="UP000024635"/>
    </source>
</evidence>
<dbReference type="AlphaFoldDB" id="A0A016ULG7"/>
<feature type="compositionally biased region" description="Basic residues" evidence="1">
    <location>
        <begin position="7"/>
        <end position="16"/>
    </location>
</feature>
<protein>
    <submittedName>
        <fullName evidence="2">Uncharacterized protein</fullName>
    </submittedName>
</protein>
<keyword evidence="3" id="KW-1185">Reference proteome</keyword>